<name>A0ABT9CEF6_9BACL</name>
<organism evidence="9 10">
    <name type="scientific">Paenibacillus lacisoli</name>
    <dbReference type="NCBI Taxonomy" id="3064525"/>
    <lineage>
        <taxon>Bacteria</taxon>
        <taxon>Bacillati</taxon>
        <taxon>Bacillota</taxon>
        <taxon>Bacilli</taxon>
        <taxon>Bacillales</taxon>
        <taxon>Paenibacillaceae</taxon>
        <taxon>Paenibacillus</taxon>
    </lineage>
</organism>
<dbReference type="PANTHER" id="PTHR46577">
    <property type="entry name" value="HTH-TYPE TRANSCRIPTIONAL REGULATORY PROTEIN GABR"/>
    <property type="match status" value="1"/>
</dbReference>
<dbReference type="SUPFAM" id="SSF53383">
    <property type="entry name" value="PLP-dependent transferases"/>
    <property type="match status" value="1"/>
</dbReference>
<sequence>MQLMFPLETYTEKHRYKYLALYHAIRDAIHGGMLTGGTRLPSSRWLAGQYGLSRGSVAEAYEMLRADGYIRSDVGRGTFISAEITPSSLEARAEGAAILLSPWGERLLQMSRASRSPFPYLDREQGMNHQELISFGIERMPEDHFPMAAWNRALRAAARELGTENERDPAGDRELREVLARHLQQSRGIRADAEQLVLFSGSMQSIALLAQLLVHPGRQVITEDPGYQGIVRAVTASGGQISAARLDDKGIIPADWDASLLFVTPARQFPSGTVLSLARRRELLAWASRRQAVIVEDNYDSELRWGGRPMEPLKALDTEERVITIGSFSKTMYAGFRLGYAVLPRSLMQPVITAKALYDPLPPGLLEQRALARFMAHGDYARHLRRITRLYGARCICLQQALNRQVGGLFDLQPSDAGLHLYARWLGPPDQYAAFRQAAVRHGVSFRDAGEFALADIPPAACFGFAHLEEEQIEEGARRLAAAWKSLQ</sequence>
<dbReference type="CDD" id="cd07377">
    <property type="entry name" value="WHTH_GntR"/>
    <property type="match status" value="1"/>
</dbReference>
<dbReference type="Proteomes" id="UP001240171">
    <property type="component" value="Unassembled WGS sequence"/>
</dbReference>
<evidence type="ECO:0000313" key="10">
    <source>
        <dbReference type="Proteomes" id="UP001240171"/>
    </source>
</evidence>
<dbReference type="InterPro" id="IPR015421">
    <property type="entry name" value="PyrdxlP-dep_Trfase_major"/>
</dbReference>
<evidence type="ECO:0000256" key="5">
    <source>
        <dbReference type="ARBA" id="ARBA00023015"/>
    </source>
</evidence>
<dbReference type="InterPro" id="IPR036390">
    <property type="entry name" value="WH_DNA-bd_sf"/>
</dbReference>
<dbReference type="SMART" id="SM00345">
    <property type="entry name" value="HTH_GNTR"/>
    <property type="match status" value="1"/>
</dbReference>
<keyword evidence="3 9" id="KW-0808">Transferase</keyword>
<evidence type="ECO:0000256" key="4">
    <source>
        <dbReference type="ARBA" id="ARBA00022898"/>
    </source>
</evidence>
<dbReference type="Gene3D" id="3.40.640.10">
    <property type="entry name" value="Type I PLP-dependent aspartate aminotransferase-like (Major domain)"/>
    <property type="match status" value="1"/>
</dbReference>
<dbReference type="Pfam" id="PF00155">
    <property type="entry name" value="Aminotran_1_2"/>
    <property type="match status" value="1"/>
</dbReference>
<evidence type="ECO:0000256" key="1">
    <source>
        <dbReference type="ARBA" id="ARBA00001933"/>
    </source>
</evidence>
<protein>
    <submittedName>
        <fullName evidence="9">PLP-dependent aminotransferase family protein</fullName>
    </submittedName>
</protein>
<dbReference type="CDD" id="cd00609">
    <property type="entry name" value="AAT_like"/>
    <property type="match status" value="1"/>
</dbReference>
<dbReference type="Gene3D" id="1.10.10.10">
    <property type="entry name" value="Winged helix-like DNA-binding domain superfamily/Winged helix DNA-binding domain"/>
    <property type="match status" value="1"/>
</dbReference>
<evidence type="ECO:0000256" key="2">
    <source>
        <dbReference type="ARBA" id="ARBA00005384"/>
    </source>
</evidence>
<accession>A0ABT9CEF6</accession>
<evidence type="ECO:0000256" key="6">
    <source>
        <dbReference type="ARBA" id="ARBA00023125"/>
    </source>
</evidence>
<reference evidence="9 10" key="1">
    <citation type="submission" date="2023-07" db="EMBL/GenBank/DDBJ databases">
        <title>Paenibacillus sp. JX-17 nov. isolated from soil.</title>
        <authorList>
            <person name="Wan Y."/>
            <person name="Liu B."/>
        </authorList>
    </citation>
    <scope>NUCLEOTIDE SEQUENCE [LARGE SCALE GENOMIC DNA]</scope>
    <source>
        <strain evidence="9 10">JX-17</strain>
    </source>
</reference>
<dbReference type="Pfam" id="PF00392">
    <property type="entry name" value="GntR"/>
    <property type="match status" value="1"/>
</dbReference>
<dbReference type="PANTHER" id="PTHR46577:SF1">
    <property type="entry name" value="HTH-TYPE TRANSCRIPTIONAL REGULATORY PROTEIN GABR"/>
    <property type="match status" value="1"/>
</dbReference>
<dbReference type="InterPro" id="IPR015424">
    <property type="entry name" value="PyrdxlP-dep_Trfase"/>
</dbReference>
<comment type="cofactor">
    <cofactor evidence="1">
        <name>pyridoxal 5'-phosphate</name>
        <dbReference type="ChEBI" id="CHEBI:597326"/>
    </cofactor>
</comment>
<keyword evidence="10" id="KW-1185">Reference proteome</keyword>
<dbReference type="InterPro" id="IPR004839">
    <property type="entry name" value="Aminotransferase_I/II_large"/>
</dbReference>
<keyword evidence="3 9" id="KW-0032">Aminotransferase</keyword>
<dbReference type="PRINTS" id="PR00035">
    <property type="entry name" value="HTHGNTR"/>
</dbReference>
<keyword evidence="5" id="KW-0805">Transcription regulation</keyword>
<evidence type="ECO:0000313" key="9">
    <source>
        <dbReference type="EMBL" id="MDO7907014.1"/>
    </source>
</evidence>
<dbReference type="PROSITE" id="PS50949">
    <property type="entry name" value="HTH_GNTR"/>
    <property type="match status" value="1"/>
</dbReference>
<dbReference type="InterPro" id="IPR051446">
    <property type="entry name" value="HTH_trans_reg/aminotransferase"/>
</dbReference>
<feature type="domain" description="HTH gntR-type" evidence="8">
    <location>
        <begin position="15"/>
        <end position="83"/>
    </location>
</feature>
<gene>
    <name evidence="9" type="ORF">Q5741_11365</name>
</gene>
<proteinExistence type="inferred from homology"/>
<dbReference type="InterPro" id="IPR036388">
    <property type="entry name" value="WH-like_DNA-bd_sf"/>
</dbReference>
<keyword evidence="4" id="KW-0663">Pyridoxal phosphate</keyword>
<dbReference type="RefSeq" id="WP_305024214.1">
    <property type="nucleotide sequence ID" value="NZ_JAUQTB010000005.1"/>
</dbReference>
<comment type="similarity">
    <text evidence="2">In the C-terminal section; belongs to the class-I pyridoxal-phosphate-dependent aminotransferase family.</text>
</comment>
<keyword evidence="6" id="KW-0238">DNA-binding</keyword>
<dbReference type="SUPFAM" id="SSF46785">
    <property type="entry name" value="Winged helix' DNA-binding domain"/>
    <property type="match status" value="1"/>
</dbReference>
<evidence type="ECO:0000256" key="3">
    <source>
        <dbReference type="ARBA" id="ARBA00022576"/>
    </source>
</evidence>
<dbReference type="EMBL" id="JAUQTB010000005">
    <property type="protein sequence ID" value="MDO7907014.1"/>
    <property type="molecule type" value="Genomic_DNA"/>
</dbReference>
<dbReference type="GO" id="GO:0008483">
    <property type="term" value="F:transaminase activity"/>
    <property type="evidence" value="ECO:0007669"/>
    <property type="project" value="UniProtKB-KW"/>
</dbReference>
<comment type="caution">
    <text evidence="9">The sequence shown here is derived from an EMBL/GenBank/DDBJ whole genome shotgun (WGS) entry which is preliminary data.</text>
</comment>
<evidence type="ECO:0000256" key="7">
    <source>
        <dbReference type="ARBA" id="ARBA00023163"/>
    </source>
</evidence>
<dbReference type="InterPro" id="IPR000524">
    <property type="entry name" value="Tscrpt_reg_HTH_GntR"/>
</dbReference>
<evidence type="ECO:0000259" key="8">
    <source>
        <dbReference type="PROSITE" id="PS50949"/>
    </source>
</evidence>
<keyword evidence="7" id="KW-0804">Transcription</keyword>